<dbReference type="GO" id="GO:0005524">
    <property type="term" value="F:ATP binding"/>
    <property type="evidence" value="ECO:0007669"/>
    <property type="project" value="InterPro"/>
</dbReference>
<accession>W5YBL6</accession>
<dbReference type="PANTHER" id="PTHR47396">
    <property type="entry name" value="TYPE I RESTRICTION ENZYME ECOKI R PROTEIN"/>
    <property type="match status" value="1"/>
</dbReference>
<dbReference type="RefSeq" id="WP_025253891.1">
    <property type="nucleotide sequence ID" value="NZ_CP004353.1"/>
</dbReference>
<dbReference type="Pfam" id="PF04851">
    <property type="entry name" value="ResIII"/>
    <property type="match status" value="1"/>
</dbReference>
<dbReference type="GO" id="GO:0005829">
    <property type="term" value="C:cytosol"/>
    <property type="evidence" value="ECO:0007669"/>
    <property type="project" value="TreeGrafter"/>
</dbReference>
<dbReference type="REBASE" id="78942">
    <property type="entry name" value="Cvi20294ORF12715P"/>
</dbReference>
<dbReference type="PANTHER" id="PTHR47396:SF1">
    <property type="entry name" value="ATP-DEPENDENT HELICASE IRC3-RELATED"/>
    <property type="match status" value="1"/>
</dbReference>
<feature type="domain" description="Helicase/UvrB N-terminal" evidence="2">
    <location>
        <begin position="19"/>
        <end position="223"/>
    </location>
</feature>
<dbReference type="EMBL" id="CP004353">
    <property type="protein sequence ID" value="AHI23918.1"/>
    <property type="molecule type" value="Genomic_DNA"/>
</dbReference>
<sequence length="851" mass="94163">MSFAVSYDENLVAELATRFDLRTPNVEALSALVKRIESGEFDPREPLVMNLATGAGKTYVMASFIEYLRRQSVRNVMVVTPGTVVQDKTVRDLREGSNRYVGGFEVPPRVVTPDSMRELTVVGTQENLFGDGGASTVFVFNVQQLFPPKEGGKSVATGMEAARRKVYLFQEDTGVLAQRLIDMDDLVVIADESHLFGSSAKVFRSSLTNLKPAVTVGLTASPDSNDDIVFKYPLWRAIVDGYVKQPVLVYRKSGYDSSERQLQDAVSLLRFKEEQYADYRARHPEGKQTKPLLFVVCSDVNHATETTEYLKNTHFPDSPTLGRSVLQVDNQHDDAATQALLANLDADHSPIRAIVSVNKLREGWDTKRIAVMCTLRAMGSEVLTQQVMGRGLRLPFEKKTNEPAIDQLDIISHKSFVSLLESENVLREFGIEEDMPKQPTLVDPDAVPGGNSVSPFGGGLETSTGGGLPTETGIETDGGATSPYPASVPNPLVVAPLGDDKPIVPPVVVKPVTVRVNEQFADTSFLFPTSAMVETKRAFALVDIELQAVEDAAKKVHDAKEQLERTAIVATEEGSLAGDQLDRQAVPSFRQSTEAVKRELIRRVVHSRGIEPTKDNDTQLRLSIVPRFMEATGITQWTEKAKQSAVEVLCRLVAEESKKAATKNTLTEVEVRPQRVPVTRSYELPLGEKVFEQLAVGHNATKQSTGFMPGRHYGTWNKGLFEAAKFDSYSAEYALAYMLNYDSDVKWWTRIYPESGAHIAYTTRDNYIPDFVVCDKVGTFWIIEGKREDMRDDAVVLAKRSATEKVLRMLVAHPEFIGQAWGYVLAFEGDIKRAESLADLVSMDGVVRPLV</sequence>
<dbReference type="Proteomes" id="UP000019222">
    <property type="component" value="Chromosome"/>
</dbReference>
<dbReference type="GO" id="GO:0016787">
    <property type="term" value="F:hydrolase activity"/>
    <property type="evidence" value="ECO:0007669"/>
    <property type="project" value="InterPro"/>
</dbReference>
<protein>
    <recommendedName>
        <fullName evidence="2">Helicase/UvrB N-terminal domain-containing protein</fullName>
    </recommendedName>
</protein>
<dbReference type="GO" id="GO:0003677">
    <property type="term" value="F:DNA binding"/>
    <property type="evidence" value="ECO:0007669"/>
    <property type="project" value="InterPro"/>
</dbReference>
<dbReference type="InterPro" id="IPR050742">
    <property type="entry name" value="Helicase_Restrict-Modif_Enz"/>
</dbReference>
<evidence type="ECO:0000256" key="1">
    <source>
        <dbReference type="SAM" id="MobiDB-lite"/>
    </source>
</evidence>
<feature type="compositionally biased region" description="Gly residues" evidence="1">
    <location>
        <begin position="457"/>
        <end position="468"/>
    </location>
</feature>
<gene>
    <name evidence="3" type="ORF">B843_12710</name>
</gene>
<feature type="region of interest" description="Disordered" evidence="1">
    <location>
        <begin position="457"/>
        <end position="482"/>
    </location>
</feature>
<name>W5YBL6_9CORY</name>
<dbReference type="PATRIC" id="fig|1224164.3.peg.2564"/>
<keyword evidence="4" id="KW-1185">Reference proteome</keyword>
<evidence type="ECO:0000313" key="4">
    <source>
        <dbReference type="Proteomes" id="UP000019222"/>
    </source>
</evidence>
<dbReference type="HOGENOM" id="CLU_328107_0_0_11"/>
<dbReference type="eggNOG" id="COG1061">
    <property type="taxonomic scope" value="Bacteria"/>
</dbReference>
<dbReference type="STRING" id="1224164.B843_12710"/>
<organism evidence="3 4">
    <name type="scientific">Corynebacterium vitaeruminis DSM 20294</name>
    <dbReference type="NCBI Taxonomy" id="1224164"/>
    <lineage>
        <taxon>Bacteria</taxon>
        <taxon>Bacillati</taxon>
        <taxon>Actinomycetota</taxon>
        <taxon>Actinomycetes</taxon>
        <taxon>Mycobacteriales</taxon>
        <taxon>Corynebacteriaceae</taxon>
        <taxon>Corynebacterium</taxon>
    </lineage>
</organism>
<reference evidence="3 4" key="1">
    <citation type="submission" date="2013-02" db="EMBL/GenBank/DDBJ databases">
        <title>The complete genome sequence of Corynebacterium vitaeruminis DSM 20294.</title>
        <authorList>
            <person name="Ruckert C."/>
            <person name="Albersmeier A."/>
            <person name="Kalinowski J."/>
        </authorList>
    </citation>
    <scope>NUCLEOTIDE SEQUENCE [LARGE SCALE GENOMIC DNA]</scope>
    <source>
        <strain evidence="4">ATCC 10234</strain>
    </source>
</reference>
<evidence type="ECO:0000313" key="3">
    <source>
        <dbReference type="EMBL" id="AHI23918.1"/>
    </source>
</evidence>
<dbReference type="InterPro" id="IPR027417">
    <property type="entry name" value="P-loop_NTPase"/>
</dbReference>
<dbReference type="InterPro" id="IPR006935">
    <property type="entry name" value="Helicase/UvrB_N"/>
</dbReference>
<evidence type="ECO:0000259" key="2">
    <source>
        <dbReference type="Pfam" id="PF04851"/>
    </source>
</evidence>
<proteinExistence type="predicted"/>
<dbReference type="AlphaFoldDB" id="W5YBL6"/>
<dbReference type="SUPFAM" id="SSF52540">
    <property type="entry name" value="P-loop containing nucleoside triphosphate hydrolases"/>
    <property type="match status" value="2"/>
</dbReference>
<dbReference type="KEGG" id="cvt:B843_12710"/>
<dbReference type="Gene3D" id="3.40.50.300">
    <property type="entry name" value="P-loop containing nucleotide triphosphate hydrolases"/>
    <property type="match status" value="2"/>
</dbReference>